<evidence type="ECO:0000256" key="5">
    <source>
        <dbReference type="ARBA" id="ARBA00023004"/>
    </source>
</evidence>
<keyword evidence="6 7" id="KW-0349">Heme</keyword>
<dbReference type="InterPro" id="IPR017972">
    <property type="entry name" value="Cyt_P450_CS"/>
</dbReference>
<comment type="cofactor">
    <cofactor evidence="6">
        <name>heme</name>
        <dbReference type="ChEBI" id="CHEBI:30413"/>
    </cofactor>
</comment>
<dbReference type="PROSITE" id="PS00086">
    <property type="entry name" value="CYTOCHROME_P450"/>
    <property type="match status" value="1"/>
</dbReference>
<reference evidence="9" key="1">
    <citation type="submission" date="2023-07" db="EMBL/GenBank/DDBJ databases">
        <title>A chromosome-level genome assembly of Lolium multiflorum.</title>
        <authorList>
            <person name="Chen Y."/>
            <person name="Copetti D."/>
            <person name="Kolliker R."/>
            <person name="Studer B."/>
        </authorList>
    </citation>
    <scope>NUCLEOTIDE SEQUENCE</scope>
    <source>
        <strain evidence="9">02402/16</strain>
        <tissue evidence="9">Leaf</tissue>
    </source>
</reference>
<evidence type="ECO:0000256" key="8">
    <source>
        <dbReference type="SAM" id="Phobius"/>
    </source>
</evidence>
<keyword evidence="4 8" id="KW-1133">Transmembrane helix</keyword>
<dbReference type="PANTHER" id="PTHR47955:SF21">
    <property type="entry name" value="OS06G0642300 PROTEIN"/>
    <property type="match status" value="1"/>
</dbReference>
<protein>
    <recommendedName>
        <fullName evidence="11">Premnaspirodiene oxygenase</fullName>
    </recommendedName>
</protein>
<dbReference type="PRINTS" id="PR00463">
    <property type="entry name" value="EP450I"/>
</dbReference>
<dbReference type="FunFam" id="1.10.630.10:FF:000064">
    <property type="entry name" value="Cytochrome P450 monooxygenase"/>
    <property type="match status" value="1"/>
</dbReference>
<dbReference type="GO" id="GO:0016705">
    <property type="term" value="F:oxidoreductase activity, acting on paired donors, with incorporation or reduction of molecular oxygen"/>
    <property type="evidence" value="ECO:0007669"/>
    <property type="project" value="InterPro"/>
</dbReference>
<dbReference type="GO" id="GO:0004497">
    <property type="term" value="F:monooxygenase activity"/>
    <property type="evidence" value="ECO:0007669"/>
    <property type="project" value="UniProtKB-KW"/>
</dbReference>
<keyword evidence="8" id="KW-0472">Membrane</keyword>
<sequence length="522" mass="58564">MAWHYNSPCTNHHVHYAAMEQTAYYLCLLSALILPLLLLSLFSKRGRGDGLRLPPGPWRLPIIGSLHHLASSPLMHRVMADLARRLDAPLMYLQLGEVPVVVATSPQAAREILRTHDAVFATRPSSATVKIMAAEGEGLVFGRYGPLWRQLRRICILELLSARRVQSFRHIREEEVGRLVAAVVAASSSGEPVNISERISVIITDSTMRAMIGDRFKRTEEFMETLEVSIKLVSGFNLSDLFPSSRLASFISGTARLAEENHRKSFELMEYAIKQHQERRDRATVEGEDLVDVLLRIQKEGGLQVPLTMGVIKAVILDLFNGGSETSATTLQWAMSELMRYPNVMKKAQAEVRANLQGKPKVTEDDLASLKYLKLIIKETMRLHPPGPLLLPREAMETCKILGYDVPKGTTVLVNVWAIGRDPKHWKDPEEFKPERFESGIVDSKGTNFEYIPFGSGRRMCPGMAFAEVNMEIVLAALLYHFDWEIPGGRKPDELDMSEKMGIAVGRKNGLYLHARVFVPMV</sequence>
<comment type="similarity">
    <text evidence="1 7">Belongs to the cytochrome P450 family.</text>
</comment>
<evidence type="ECO:0000256" key="1">
    <source>
        <dbReference type="ARBA" id="ARBA00010617"/>
    </source>
</evidence>
<comment type="caution">
    <text evidence="9">The sequence shown here is derived from an EMBL/GenBank/DDBJ whole genome shotgun (WGS) entry which is preliminary data.</text>
</comment>
<dbReference type="GO" id="GO:0005506">
    <property type="term" value="F:iron ion binding"/>
    <property type="evidence" value="ECO:0007669"/>
    <property type="project" value="InterPro"/>
</dbReference>
<keyword evidence="5 6" id="KW-0408">Iron</keyword>
<evidence type="ECO:0000256" key="4">
    <source>
        <dbReference type="ARBA" id="ARBA00022989"/>
    </source>
</evidence>
<feature type="binding site" description="axial binding residue" evidence="6">
    <location>
        <position position="461"/>
    </location>
    <ligand>
        <name>heme</name>
        <dbReference type="ChEBI" id="CHEBI:30413"/>
    </ligand>
    <ligandPart>
        <name>Fe</name>
        <dbReference type="ChEBI" id="CHEBI:18248"/>
    </ligandPart>
</feature>
<keyword evidence="2 8" id="KW-0812">Transmembrane</keyword>
<keyword evidence="7" id="KW-0503">Monooxygenase</keyword>
<evidence type="ECO:0000256" key="7">
    <source>
        <dbReference type="RuleBase" id="RU000461"/>
    </source>
</evidence>
<evidence type="ECO:0000313" key="9">
    <source>
        <dbReference type="EMBL" id="KAK1651054.1"/>
    </source>
</evidence>
<dbReference type="PANTHER" id="PTHR47955">
    <property type="entry name" value="CYTOCHROME P450 FAMILY 71 PROTEIN"/>
    <property type="match status" value="1"/>
</dbReference>
<evidence type="ECO:0000256" key="2">
    <source>
        <dbReference type="ARBA" id="ARBA00022692"/>
    </source>
</evidence>
<proteinExistence type="inferred from homology"/>
<dbReference type="Gene3D" id="1.10.630.10">
    <property type="entry name" value="Cytochrome P450"/>
    <property type="match status" value="1"/>
</dbReference>
<dbReference type="InterPro" id="IPR001128">
    <property type="entry name" value="Cyt_P450"/>
</dbReference>
<accession>A0AAD8SG41</accession>
<keyword evidence="3 6" id="KW-0479">Metal-binding</keyword>
<organism evidence="9 10">
    <name type="scientific">Lolium multiflorum</name>
    <name type="common">Italian ryegrass</name>
    <name type="synonym">Lolium perenne subsp. multiflorum</name>
    <dbReference type="NCBI Taxonomy" id="4521"/>
    <lineage>
        <taxon>Eukaryota</taxon>
        <taxon>Viridiplantae</taxon>
        <taxon>Streptophyta</taxon>
        <taxon>Embryophyta</taxon>
        <taxon>Tracheophyta</taxon>
        <taxon>Spermatophyta</taxon>
        <taxon>Magnoliopsida</taxon>
        <taxon>Liliopsida</taxon>
        <taxon>Poales</taxon>
        <taxon>Poaceae</taxon>
        <taxon>BOP clade</taxon>
        <taxon>Pooideae</taxon>
        <taxon>Poodae</taxon>
        <taxon>Poeae</taxon>
        <taxon>Poeae Chloroplast Group 2 (Poeae type)</taxon>
        <taxon>Loliodinae</taxon>
        <taxon>Loliinae</taxon>
        <taxon>Lolium</taxon>
    </lineage>
</organism>
<evidence type="ECO:0008006" key="11">
    <source>
        <dbReference type="Google" id="ProtNLM"/>
    </source>
</evidence>
<dbReference type="EMBL" id="JAUUTY010000004">
    <property type="protein sequence ID" value="KAK1651054.1"/>
    <property type="molecule type" value="Genomic_DNA"/>
</dbReference>
<dbReference type="GO" id="GO:0020037">
    <property type="term" value="F:heme binding"/>
    <property type="evidence" value="ECO:0007669"/>
    <property type="project" value="InterPro"/>
</dbReference>
<feature type="transmembrane region" description="Helical" evidence="8">
    <location>
        <begin position="23"/>
        <end position="42"/>
    </location>
</feature>
<dbReference type="Pfam" id="PF00067">
    <property type="entry name" value="p450"/>
    <property type="match status" value="1"/>
</dbReference>
<name>A0AAD8SG41_LOLMU</name>
<keyword evidence="10" id="KW-1185">Reference proteome</keyword>
<dbReference type="SUPFAM" id="SSF48264">
    <property type="entry name" value="Cytochrome P450"/>
    <property type="match status" value="1"/>
</dbReference>
<dbReference type="InterPro" id="IPR036396">
    <property type="entry name" value="Cyt_P450_sf"/>
</dbReference>
<evidence type="ECO:0000256" key="6">
    <source>
        <dbReference type="PIRSR" id="PIRSR602401-1"/>
    </source>
</evidence>
<keyword evidence="7" id="KW-0560">Oxidoreductase</keyword>
<dbReference type="CDD" id="cd11072">
    <property type="entry name" value="CYP71-like"/>
    <property type="match status" value="1"/>
</dbReference>
<dbReference type="Proteomes" id="UP001231189">
    <property type="component" value="Unassembled WGS sequence"/>
</dbReference>
<evidence type="ECO:0000256" key="3">
    <source>
        <dbReference type="ARBA" id="ARBA00022723"/>
    </source>
</evidence>
<dbReference type="AlphaFoldDB" id="A0AAD8SG41"/>
<dbReference type="PRINTS" id="PR00385">
    <property type="entry name" value="P450"/>
</dbReference>
<gene>
    <name evidence="9" type="ORF">QYE76_068859</name>
</gene>
<dbReference type="InterPro" id="IPR002401">
    <property type="entry name" value="Cyt_P450_E_grp-I"/>
</dbReference>
<evidence type="ECO:0000313" key="10">
    <source>
        <dbReference type="Proteomes" id="UP001231189"/>
    </source>
</evidence>